<name>A0A0B6YIN8_9EUPU</name>
<gene>
    <name evidence="1" type="primary">ORF26681</name>
</gene>
<reference evidence="1" key="1">
    <citation type="submission" date="2014-12" db="EMBL/GenBank/DDBJ databases">
        <title>Insight into the proteome of Arion vulgaris.</title>
        <authorList>
            <person name="Aradska J."/>
            <person name="Bulat T."/>
            <person name="Smidak R."/>
            <person name="Sarate P."/>
            <person name="Gangsoo J."/>
            <person name="Sialana F."/>
            <person name="Bilban M."/>
            <person name="Lubec G."/>
        </authorList>
    </citation>
    <scope>NUCLEOTIDE SEQUENCE</scope>
    <source>
        <tissue evidence="1">Skin</tissue>
    </source>
</reference>
<accession>A0A0B6YIN8</accession>
<proteinExistence type="predicted"/>
<evidence type="ECO:0000313" key="1">
    <source>
        <dbReference type="EMBL" id="CEK56057.1"/>
    </source>
</evidence>
<sequence length="73" mass="8172">VDLLSCHAGARGSERANLLASIVGSLEWIRGCFSVLGDLLMYEDKQIIVESIQRFMEFELHMLQVEMDALGSE</sequence>
<feature type="non-terminal residue" evidence="1">
    <location>
        <position position="1"/>
    </location>
</feature>
<protein>
    <submittedName>
        <fullName evidence="1">Uncharacterized protein</fullName>
    </submittedName>
</protein>
<organism evidence="1">
    <name type="scientific">Arion vulgaris</name>
    <dbReference type="NCBI Taxonomy" id="1028688"/>
    <lineage>
        <taxon>Eukaryota</taxon>
        <taxon>Metazoa</taxon>
        <taxon>Spiralia</taxon>
        <taxon>Lophotrochozoa</taxon>
        <taxon>Mollusca</taxon>
        <taxon>Gastropoda</taxon>
        <taxon>Heterobranchia</taxon>
        <taxon>Euthyneura</taxon>
        <taxon>Panpulmonata</taxon>
        <taxon>Eupulmonata</taxon>
        <taxon>Stylommatophora</taxon>
        <taxon>Helicina</taxon>
        <taxon>Arionoidea</taxon>
        <taxon>Arionidae</taxon>
        <taxon>Arion</taxon>
    </lineage>
</organism>
<dbReference type="AlphaFoldDB" id="A0A0B6YIN8"/>
<dbReference type="EMBL" id="HACG01009192">
    <property type="protein sequence ID" value="CEK56057.1"/>
    <property type="molecule type" value="Transcribed_RNA"/>
</dbReference>